<proteinExistence type="inferred from homology"/>
<evidence type="ECO:0000256" key="2">
    <source>
        <dbReference type="ARBA" id="ARBA00010441"/>
    </source>
</evidence>
<dbReference type="PANTHER" id="PTHR14269:SF52">
    <property type="entry name" value="PHOSPHATIDYLGLYCEROPHOSPHATE SYNTHASE-RELATED"/>
    <property type="match status" value="1"/>
</dbReference>
<evidence type="ECO:0000313" key="15">
    <source>
        <dbReference type="Proteomes" id="UP000245283"/>
    </source>
</evidence>
<dbReference type="InterPro" id="IPR050324">
    <property type="entry name" value="CDP-alcohol_PTase-I"/>
</dbReference>
<evidence type="ECO:0000256" key="1">
    <source>
        <dbReference type="ARBA" id="ARBA00004141"/>
    </source>
</evidence>
<dbReference type="InterPro" id="IPR043130">
    <property type="entry name" value="CDP-OH_PTrfase_TM_dom"/>
</dbReference>
<keyword evidence="6 13" id="KW-1133">Transmembrane helix</keyword>
<evidence type="ECO:0000256" key="9">
    <source>
        <dbReference type="ARBA" id="ARBA00023209"/>
    </source>
</evidence>
<dbReference type="Gene3D" id="1.20.120.1760">
    <property type="match status" value="1"/>
</dbReference>
<dbReference type="Pfam" id="PF01066">
    <property type="entry name" value="CDP-OH_P_transf"/>
    <property type="match status" value="1"/>
</dbReference>
<evidence type="ECO:0000256" key="3">
    <source>
        <dbReference type="ARBA" id="ARBA00022516"/>
    </source>
</evidence>
<dbReference type="InterPro" id="IPR000462">
    <property type="entry name" value="CDP-OH_P_trans"/>
</dbReference>
<evidence type="ECO:0000256" key="7">
    <source>
        <dbReference type="ARBA" id="ARBA00023098"/>
    </source>
</evidence>
<feature type="transmembrane region" description="Helical" evidence="13">
    <location>
        <begin position="162"/>
        <end position="186"/>
    </location>
</feature>
<dbReference type="EMBL" id="QETB01000005">
    <property type="protein sequence ID" value="PWF25788.1"/>
    <property type="molecule type" value="Genomic_DNA"/>
</dbReference>
<evidence type="ECO:0000256" key="5">
    <source>
        <dbReference type="ARBA" id="ARBA00022692"/>
    </source>
</evidence>
<keyword evidence="9" id="KW-0594">Phospholipid biosynthesis</keyword>
<sequence>MSSNNGEPDNVPVLNIANALTVLRLILVPVFVWVYWVDTPGRAWAAWGIFALAALTDKLDGHLARTRGLITDFGKLADSIADKFLIGAALIMLSIHGHLWWWVTVVMIGRELAITLMRMYMVRQEVMAAGQGGKIKMFMQSLGIGGLVIPWASFLPSGVATALIWICYAMIAVALYFSISSAVQYVRDARAISREHKEGDGE</sequence>
<dbReference type="AlphaFoldDB" id="A0A2V1K6I1"/>
<dbReference type="UniPathway" id="UPA00085"/>
<keyword evidence="15" id="KW-1185">Reference proteome</keyword>
<dbReference type="Proteomes" id="UP000245283">
    <property type="component" value="Unassembled WGS sequence"/>
</dbReference>
<evidence type="ECO:0000256" key="11">
    <source>
        <dbReference type="NCBIfam" id="TIGR00560"/>
    </source>
</evidence>
<evidence type="ECO:0000256" key="10">
    <source>
        <dbReference type="ARBA" id="ARBA00023264"/>
    </source>
</evidence>
<dbReference type="PIRSF" id="PIRSF000847">
    <property type="entry name" value="Phos_ph_gly_syn"/>
    <property type="match status" value="1"/>
</dbReference>
<dbReference type="OrthoDB" id="9796672at2"/>
<dbReference type="InterPro" id="IPR048254">
    <property type="entry name" value="CDP_ALCOHOL_P_TRANSF_CS"/>
</dbReference>
<keyword evidence="10" id="KW-1208">Phospholipid metabolism</keyword>
<evidence type="ECO:0000256" key="6">
    <source>
        <dbReference type="ARBA" id="ARBA00022989"/>
    </source>
</evidence>
<comment type="subcellular location">
    <subcellularLocation>
        <location evidence="1">Membrane</location>
        <topology evidence="1">Multi-pass membrane protein</topology>
    </subcellularLocation>
</comment>
<dbReference type="GO" id="GO:0016020">
    <property type="term" value="C:membrane"/>
    <property type="evidence" value="ECO:0007669"/>
    <property type="project" value="UniProtKB-SubCell"/>
</dbReference>
<accession>A0A2V1K6I1</accession>
<evidence type="ECO:0000256" key="12">
    <source>
        <dbReference type="RuleBase" id="RU003750"/>
    </source>
</evidence>
<keyword evidence="3" id="KW-0444">Lipid biosynthesis</keyword>
<feature type="transmembrane region" description="Helical" evidence="13">
    <location>
        <begin position="12"/>
        <end position="36"/>
    </location>
</feature>
<name>A0A2V1K6I1_9ACTO</name>
<protein>
    <recommendedName>
        <fullName evidence="11">CDP-diacylglycerol--glycerol-3-phosphate 3-phosphatidyltransferase</fullName>
        <ecNumber evidence="11">2.7.8.5</ecNumber>
    </recommendedName>
</protein>
<comment type="caution">
    <text evidence="14">The sequence shown here is derived from an EMBL/GenBank/DDBJ whole genome shotgun (WGS) entry which is preliminary data.</text>
</comment>
<dbReference type="PANTHER" id="PTHR14269">
    <property type="entry name" value="CDP-DIACYLGLYCEROL--GLYCEROL-3-PHOSPHATE 3-PHOSPHATIDYLTRANSFERASE-RELATED"/>
    <property type="match status" value="1"/>
</dbReference>
<gene>
    <name evidence="14" type="primary">pgsA</name>
    <name evidence="14" type="ORF">DD236_10140</name>
</gene>
<dbReference type="GO" id="GO:0046474">
    <property type="term" value="P:glycerophospholipid biosynthetic process"/>
    <property type="evidence" value="ECO:0007669"/>
    <property type="project" value="TreeGrafter"/>
</dbReference>
<dbReference type="EC" id="2.7.8.5" evidence="11"/>
<evidence type="ECO:0000256" key="4">
    <source>
        <dbReference type="ARBA" id="ARBA00022679"/>
    </source>
</evidence>
<evidence type="ECO:0000313" key="14">
    <source>
        <dbReference type="EMBL" id="PWF25788.1"/>
    </source>
</evidence>
<dbReference type="InterPro" id="IPR004570">
    <property type="entry name" value="Phosphatidylglycerol_P_synth"/>
</dbReference>
<keyword evidence="7" id="KW-0443">Lipid metabolism</keyword>
<comment type="similarity">
    <text evidence="2 12">Belongs to the CDP-alcohol phosphatidyltransferase class-I family.</text>
</comment>
<keyword evidence="8 13" id="KW-0472">Membrane</keyword>
<dbReference type="RefSeq" id="WP_109094277.1">
    <property type="nucleotide sequence ID" value="NZ_CAMELQ010000003.1"/>
</dbReference>
<keyword evidence="4 12" id="KW-0808">Transferase</keyword>
<dbReference type="GO" id="GO:0008444">
    <property type="term" value="F:CDP-diacylglycerol-glycerol-3-phosphate 3-phosphatidyltransferase activity"/>
    <property type="evidence" value="ECO:0007669"/>
    <property type="project" value="UniProtKB-UniRule"/>
</dbReference>
<evidence type="ECO:0000256" key="8">
    <source>
        <dbReference type="ARBA" id="ARBA00023136"/>
    </source>
</evidence>
<evidence type="ECO:0000256" key="13">
    <source>
        <dbReference type="SAM" id="Phobius"/>
    </source>
</evidence>
<reference evidence="15" key="1">
    <citation type="submission" date="2018-05" db="EMBL/GenBank/DDBJ databases">
        <authorList>
            <person name="Li Y."/>
        </authorList>
    </citation>
    <scope>NUCLEOTIDE SEQUENCE [LARGE SCALE GENOMIC DNA]</scope>
    <source>
        <strain evidence="15">sk1b4</strain>
    </source>
</reference>
<organism evidence="14 15">
    <name type="scientific">Ancrocorticia populi</name>
    <dbReference type="NCBI Taxonomy" id="2175228"/>
    <lineage>
        <taxon>Bacteria</taxon>
        <taxon>Bacillati</taxon>
        <taxon>Actinomycetota</taxon>
        <taxon>Actinomycetes</taxon>
        <taxon>Actinomycetales</taxon>
        <taxon>Actinomycetaceae</taxon>
        <taxon>Ancrocorticia</taxon>
    </lineage>
</organism>
<dbReference type="NCBIfam" id="TIGR00560">
    <property type="entry name" value="pgsA"/>
    <property type="match status" value="1"/>
</dbReference>
<dbReference type="PROSITE" id="PS00379">
    <property type="entry name" value="CDP_ALCOHOL_P_TRANSF"/>
    <property type="match status" value="1"/>
</dbReference>
<keyword evidence="5 13" id="KW-0812">Transmembrane</keyword>